<gene>
    <name evidence="2" type="ORF">F3F94_21625</name>
</gene>
<reference evidence="2" key="1">
    <citation type="journal article" date="2019" name="Nat. Med.">
        <title>A library of human gut bacterial isolates paired with longitudinal multiomics data enables mechanistic microbiome research.</title>
        <authorList>
            <person name="Poyet M."/>
            <person name="Groussin M."/>
            <person name="Gibbons S.M."/>
            <person name="Avila-Pacheco J."/>
            <person name="Jiang X."/>
            <person name="Kearney S.M."/>
            <person name="Perrotta A.R."/>
            <person name="Berdy B."/>
            <person name="Zhao S."/>
            <person name="Lieberman T.D."/>
            <person name="Swanson P.K."/>
            <person name="Smith M."/>
            <person name="Roesemann S."/>
            <person name="Alexander J.E."/>
            <person name="Rich S.A."/>
            <person name="Livny J."/>
            <person name="Vlamakis H."/>
            <person name="Clish C."/>
            <person name="Bullock K."/>
            <person name="Deik A."/>
            <person name="Scott J."/>
            <person name="Pierce K.A."/>
            <person name="Xavier R.J."/>
            <person name="Alm E.J."/>
        </authorList>
    </citation>
    <scope>NUCLEOTIDE SEQUENCE</scope>
    <source>
        <strain evidence="2">BIOML-A21</strain>
    </source>
</reference>
<sequence length="71" mass="8360">MDDMINRNAPIAEENIDPNGRPAIDKFEEWSEEVSERTDTGYKDQKVKSKKEREKRIKEIDEVIKEDLDPP</sequence>
<feature type="compositionally biased region" description="Basic and acidic residues" evidence="1">
    <location>
        <begin position="23"/>
        <end position="54"/>
    </location>
</feature>
<dbReference type="EMBL" id="VWMU01000533">
    <property type="protein sequence ID" value="KAA3701459.1"/>
    <property type="molecule type" value="Genomic_DNA"/>
</dbReference>
<accession>A0A641M754</accession>
<protein>
    <submittedName>
        <fullName evidence="2">Uncharacterized protein</fullName>
    </submittedName>
</protein>
<dbReference type="AlphaFoldDB" id="A0A641M754"/>
<evidence type="ECO:0000256" key="1">
    <source>
        <dbReference type="SAM" id="MobiDB-lite"/>
    </source>
</evidence>
<dbReference type="RefSeq" id="WP_149998571.1">
    <property type="nucleotide sequence ID" value="NZ_VWMU01000533.1"/>
</dbReference>
<name>A0A641M754_9BACE</name>
<comment type="caution">
    <text evidence="2">The sequence shown here is derived from an EMBL/GenBank/DDBJ whole genome shotgun (WGS) entry which is preliminary data.</text>
</comment>
<organism evidence="2">
    <name type="scientific">Bacteroides salyersiae</name>
    <dbReference type="NCBI Taxonomy" id="291644"/>
    <lineage>
        <taxon>Bacteria</taxon>
        <taxon>Pseudomonadati</taxon>
        <taxon>Bacteroidota</taxon>
        <taxon>Bacteroidia</taxon>
        <taxon>Bacteroidales</taxon>
        <taxon>Bacteroidaceae</taxon>
        <taxon>Bacteroides</taxon>
    </lineage>
</organism>
<evidence type="ECO:0000313" key="2">
    <source>
        <dbReference type="EMBL" id="KAA3701459.1"/>
    </source>
</evidence>
<proteinExistence type="predicted"/>
<feature type="region of interest" description="Disordered" evidence="1">
    <location>
        <begin position="1"/>
        <end position="54"/>
    </location>
</feature>